<dbReference type="CDD" id="cd00487">
    <property type="entry name" value="Pep_deformylase"/>
    <property type="match status" value="1"/>
</dbReference>
<comment type="cofactor">
    <cofactor evidence="2">
        <name>Fe(2+)</name>
        <dbReference type="ChEBI" id="CHEBI:29033"/>
    </cofactor>
    <text evidence="2">Binds 1 Fe(2+) ion.</text>
</comment>
<dbReference type="GO" id="GO:0046872">
    <property type="term" value="F:metal ion binding"/>
    <property type="evidence" value="ECO:0007669"/>
    <property type="project" value="UniProtKB-KW"/>
</dbReference>
<dbReference type="PANTHER" id="PTHR10458">
    <property type="entry name" value="PEPTIDE DEFORMYLASE"/>
    <property type="match status" value="1"/>
</dbReference>
<dbReference type="NCBIfam" id="NF001159">
    <property type="entry name" value="PRK00150.1-3"/>
    <property type="match status" value="1"/>
</dbReference>
<name>A0A068NKQ3_FIMGI</name>
<evidence type="ECO:0000313" key="4">
    <source>
        <dbReference type="Proteomes" id="UP000027982"/>
    </source>
</evidence>
<organism evidence="3 4">
    <name type="scientific">Fimbriimonas ginsengisoli Gsoil 348</name>
    <dbReference type="NCBI Taxonomy" id="661478"/>
    <lineage>
        <taxon>Bacteria</taxon>
        <taxon>Bacillati</taxon>
        <taxon>Armatimonadota</taxon>
        <taxon>Fimbriimonadia</taxon>
        <taxon>Fimbriimonadales</taxon>
        <taxon>Fimbriimonadaceae</taxon>
        <taxon>Fimbriimonas</taxon>
    </lineage>
</organism>
<dbReference type="Gene3D" id="3.90.45.10">
    <property type="entry name" value="Peptide deformylase"/>
    <property type="match status" value="1"/>
</dbReference>
<evidence type="ECO:0000256" key="1">
    <source>
        <dbReference type="ARBA" id="ARBA00010759"/>
    </source>
</evidence>
<comment type="function">
    <text evidence="2">Removes the formyl group from the N-terminal Met of newly synthesized proteins. Requires at least a dipeptide for an efficient rate of reaction. N-terminal L-methionine is a prerequisite for activity but the enzyme has broad specificity at other positions.</text>
</comment>
<feature type="binding site" evidence="2">
    <location>
        <position position="146"/>
    </location>
    <ligand>
        <name>Fe cation</name>
        <dbReference type="ChEBI" id="CHEBI:24875"/>
    </ligand>
</feature>
<evidence type="ECO:0000313" key="3">
    <source>
        <dbReference type="EMBL" id="AIE83375.1"/>
    </source>
</evidence>
<keyword evidence="4" id="KW-1185">Reference proteome</keyword>
<dbReference type="HAMAP" id="MF_00163">
    <property type="entry name" value="Pep_deformylase"/>
    <property type="match status" value="1"/>
</dbReference>
<dbReference type="InterPro" id="IPR023635">
    <property type="entry name" value="Peptide_deformylase"/>
</dbReference>
<dbReference type="eggNOG" id="COG0242">
    <property type="taxonomic scope" value="Bacteria"/>
</dbReference>
<feature type="binding site" evidence="2">
    <location>
        <position position="104"/>
    </location>
    <ligand>
        <name>Fe cation</name>
        <dbReference type="ChEBI" id="CHEBI:24875"/>
    </ligand>
</feature>
<dbReference type="PANTHER" id="PTHR10458:SF22">
    <property type="entry name" value="PEPTIDE DEFORMYLASE"/>
    <property type="match status" value="1"/>
</dbReference>
<dbReference type="KEGG" id="fgi:OP10G_0007"/>
<feature type="binding site" evidence="2">
    <location>
        <position position="150"/>
    </location>
    <ligand>
        <name>Fe cation</name>
        <dbReference type="ChEBI" id="CHEBI:24875"/>
    </ligand>
</feature>
<keyword evidence="2" id="KW-0378">Hydrolase</keyword>
<reference evidence="3 4" key="1">
    <citation type="journal article" date="2014" name="PLoS ONE">
        <title>The first complete genome sequence of the class fimbriimonadia in the phylum armatimonadetes.</title>
        <authorList>
            <person name="Hu Z.Y."/>
            <person name="Wang Y.Z."/>
            <person name="Im W.T."/>
            <person name="Wang S.Y."/>
            <person name="Zhao G.P."/>
            <person name="Zheng H.J."/>
            <person name="Quan Z.X."/>
        </authorList>
    </citation>
    <scope>NUCLEOTIDE SEQUENCE [LARGE SCALE GENOMIC DNA]</scope>
    <source>
        <strain evidence="3">Gsoil 348</strain>
    </source>
</reference>
<comment type="similarity">
    <text evidence="1 2">Belongs to the polypeptide deformylase family.</text>
</comment>
<dbReference type="PIRSF" id="PIRSF004749">
    <property type="entry name" value="Pep_def"/>
    <property type="match status" value="1"/>
</dbReference>
<dbReference type="PRINTS" id="PR01576">
    <property type="entry name" value="PDEFORMYLASE"/>
</dbReference>
<dbReference type="InterPro" id="IPR036821">
    <property type="entry name" value="Peptide_deformylase_sf"/>
</dbReference>
<proteinExistence type="inferred from homology"/>
<dbReference type="GO" id="GO:0006412">
    <property type="term" value="P:translation"/>
    <property type="evidence" value="ECO:0007669"/>
    <property type="project" value="UniProtKB-UniRule"/>
</dbReference>
<keyword evidence="2" id="KW-0648">Protein biosynthesis</keyword>
<protein>
    <recommendedName>
        <fullName evidence="2">Peptide deformylase</fullName>
        <shortName evidence="2">PDF</shortName>
        <ecNumber evidence="2">3.5.1.88</ecNumber>
    </recommendedName>
    <alternativeName>
        <fullName evidence="2">Polypeptide deformylase</fullName>
    </alternativeName>
</protein>
<dbReference type="Proteomes" id="UP000027982">
    <property type="component" value="Chromosome"/>
</dbReference>
<dbReference type="EMBL" id="CP007139">
    <property type="protein sequence ID" value="AIE83375.1"/>
    <property type="molecule type" value="Genomic_DNA"/>
</dbReference>
<feature type="active site" evidence="2">
    <location>
        <position position="147"/>
    </location>
</feature>
<dbReference type="HOGENOM" id="CLU_061901_5_1_0"/>
<dbReference type="OrthoDB" id="9804313at2"/>
<keyword evidence="2" id="KW-0479">Metal-binding</keyword>
<dbReference type="STRING" id="661478.OP10G_0007"/>
<comment type="catalytic activity">
    <reaction evidence="2">
        <text>N-terminal N-formyl-L-methionyl-[peptide] + H2O = N-terminal L-methionyl-[peptide] + formate</text>
        <dbReference type="Rhea" id="RHEA:24420"/>
        <dbReference type="Rhea" id="RHEA-COMP:10639"/>
        <dbReference type="Rhea" id="RHEA-COMP:10640"/>
        <dbReference type="ChEBI" id="CHEBI:15377"/>
        <dbReference type="ChEBI" id="CHEBI:15740"/>
        <dbReference type="ChEBI" id="CHEBI:49298"/>
        <dbReference type="ChEBI" id="CHEBI:64731"/>
        <dbReference type="EC" id="3.5.1.88"/>
    </reaction>
</comment>
<dbReference type="GO" id="GO:0042586">
    <property type="term" value="F:peptide deformylase activity"/>
    <property type="evidence" value="ECO:0007669"/>
    <property type="project" value="UniProtKB-UniRule"/>
</dbReference>
<sequence>MQIIVPDEFKHLYINDADHPIVKIPAPVLRQQAIELPKITKKTLLLIDDMLRIMRRANGVGLAAPQLGILQRLIVIAPEGMRPTAMVNPKIVKMEGEQIGQEGCLSIPGLYGDVKRAFYVEVEALNRKGVPVTFELEGMPARVAQHEIDHLDGKLFIDTVITETLHWIDPAQPHPDEE</sequence>
<gene>
    <name evidence="2" type="primary">def</name>
    <name evidence="3" type="ORF">OP10G_0007</name>
</gene>
<keyword evidence="2" id="KW-0408">Iron</keyword>
<dbReference type="EC" id="3.5.1.88" evidence="2"/>
<dbReference type="SUPFAM" id="SSF56420">
    <property type="entry name" value="Peptide deformylase"/>
    <property type="match status" value="1"/>
</dbReference>
<dbReference type="Pfam" id="PF01327">
    <property type="entry name" value="Pep_deformylase"/>
    <property type="match status" value="1"/>
</dbReference>
<dbReference type="AlphaFoldDB" id="A0A068NKQ3"/>
<dbReference type="RefSeq" id="WP_025227943.1">
    <property type="nucleotide sequence ID" value="NZ_CP007139.1"/>
</dbReference>
<dbReference type="NCBIfam" id="TIGR00079">
    <property type="entry name" value="pept_deformyl"/>
    <property type="match status" value="1"/>
</dbReference>
<evidence type="ECO:0000256" key="2">
    <source>
        <dbReference type="HAMAP-Rule" id="MF_00163"/>
    </source>
</evidence>
<accession>A0A068NKQ3</accession>